<organism evidence="2 3">
    <name type="scientific">Pomacea canaliculata</name>
    <name type="common">Golden apple snail</name>
    <dbReference type="NCBI Taxonomy" id="400727"/>
    <lineage>
        <taxon>Eukaryota</taxon>
        <taxon>Metazoa</taxon>
        <taxon>Spiralia</taxon>
        <taxon>Lophotrochozoa</taxon>
        <taxon>Mollusca</taxon>
        <taxon>Gastropoda</taxon>
        <taxon>Caenogastropoda</taxon>
        <taxon>Architaenioglossa</taxon>
        <taxon>Ampullarioidea</taxon>
        <taxon>Ampullariidae</taxon>
        <taxon>Pomacea</taxon>
    </lineage>
</organism>
<reference evidence="2 3" key="1">
    <citation type="submission" date="2018-04" db="EMBL/GenBank/DDBJ databases">
        <title>The genome of golden apple snail Pomacea canaliculata provides insight into stress tolerance and invasive adaptation.</title>
        <authorList>
            <person name="Liu C."/>
            <person name="Liu B."/>
            <person name="Ren Y."/>
            <person name="Zhang Y."/>
            <person name="Wang H."/>
            <person name="Li S."/>
            <person name="Jiang F."/>
            <person name="Yin L."/>
            <person name="Zhang G."/>
            <person name="Qian W."/>
            <person name="Fan W."/>
        </authorList>
    </citation>
    <scope>NUCLEOTIDE SEQUENCE [LARGE SCALE GENOMIC DNA]</scope>
    <source>
        <strain evidence="2">SZHN2017</strain>
        <tissue evidence="2">Muscle</tissue>
    </source>
</reference>
<keyword evidence="3" id="KW-1185">Reference proteome</keyword>
<protein>
    <submittedName>
        <fullName evidence="2">Uncharacterized protein</fullName>
    </submittedName>
</protein>
<name>A0A2T7NDE9_POMCA</name>
<feature type="region of interest" description="Disordered" evidence="1">
    <location>
        <begin position="60"/>
        <end position="91"/>
    </location>
</feature>
<gene>
    <name evidence="2" type="ORF">C0Q70_19678</name>
</gene>
<dbReference type="AlphaFoldDB" id="A0A2T7NDE9"/>
<dbReference type="Proteomes" id="UP000245119">
    <property type="component" value="Linkage Group LG13"/>
</dbReference>
<evidence type="ECO:0000313" key="3">
    <source>
        <dbReference type="Proteomes" id="UP000245119"/>
    </source>
</evidence>
<accession>A0A2T7NDE9</accession>
<comment type="caution">
    <text evidence="2">The sequence shown here is derived from an EMBL/GenBank/DDBJ whole genome shotgun (WGS) entry which is preliminary data.</text>
</comment>
<evidence type="ECO:0000313" key="2">
    <source>
        <dbReference type="EMBL" id="PVD19193.1"/>
    </source>
</evidence>
<dbReference type="EMBL" id="PZQS01000013">
    <property type="protein sequence ID" value="PVD19193.1"/>
    <property type="molecule type" value="Genomic_DNA"/>
</dbReference>
<proteinExistence type="predicted"/>
<evidence type="ECO:0000256" key="1">
    <source>
        <dbReference type="SAM" id="MobiDB-lite"/>
    </source>
</evidence>
<sequence>MARGPSGRLTSFLGNKFVYVWKIEQSEIDELVNGMPKLPVKVAEAQEGEITIEEAGNVLKNMKNGESPGTDGAGQEPQADKASRRRTINQK</sequence>